<dbReference type="CDD" id="cd04670">
    <property type="entry name" value="NUDIX_ASFGF2_Nudt6"/>
    <property type="match status" value="1"/>
</dbReference>
<gene>
    <name evidence="2" type="ORF">MARPO_YB0027</name>
</gene>
<keyword evidence="3" id="KW-1185">Reference proteome</keyword>
<protein>
    <recommendedName>
        <fullName evidence="1">Nudix hydrolase domain-containing protein</fullName>
    </recommendedName>
</protein>
<feature type="domain" description="Nudix hydrolase" evidence="1">
    <location>
        <begin position="9"/>
        <end position="136"/>
    </location>
</feature>
<evidence type="ECO:0000313" key="3">
    <source>
        <dbReference type="Proteomes" id="UP000244005"/>
    </source>
</evidence>
<dbReference type="PROSITE" id="PS51462">
    <property type="entry name" value="NUDIX"/>
    <property type="match status" value="1"/>
</dbReference>
<dbReference type="EMBL" id="KZ772945">
    <property type="protein sequence ID" value="PTQ26082.1"/>
    <property type="molecule type" value="Genomic_DNA"/>
</dbReference>
<sequence length="165" mass="18444">MSTLPSNASHQVGVAAFVLNDQGQVLAVQEKNGPLRGSGTWKMPSGIINQGEDIHSVREVKEETGIETDFLEVIGFRQGRQVLFEKSDLFFLCVLRPRTSIIEKQDSEIEAAKWMDLEEFAGQTFFENNVGRNMMEVCIAITKGGYRGFGMEFLSIGTFYPNARN</sequence>
<dbReference type="GO" id="GO:0051287">
    <property type="term" value="F:NAD binding"/>
    <property type="evidence" value="ECO:0000318"/>
    <property type="project" value="GO_Central"/>
</dbReference>
<dbReference type="Gramene" id="MpVg00240.1">
    <property type="protein sequence ID" value="MpVg00240.1.cds"/>
    <property type="gene ID" value="MpVg00240"/>
</dbReference>
<dbReference type="SUPFAM" id="SSF55811">
    <property type="entry name" value="Nudix"/>
    <property type="match status" value="1"/>
</dbReference>
<accession>A0A2R6VWV4</accession>
<dbReference type="OrthoDB" id="447842at2759"/>
<dbReference type="Pfam" id="PF00293">
    <property type="entry name" value="NUDIX"/>
    <property type="match status" value="1"/>
</dbReference>
<name>A0A2R6VWV4_MARPO</name>
<proteinExistence type="predicted"/>
<evidence type="ECO:0000313" key="2">
    <source>
        <dbReference type="EMBL" id="PTQ26082.1"/>
    </source>
</evidence>
<organism evidence="2 3">
    <name type="scientific">Marchantia polymorpha</name>
    <name type="common">Common liverwort</name>
    <name type="synonym">Marchantia aquatica</name>
    <dbReference type="NCBI Taxonomy" id="3197"/>
    <lineage>
        <taxon>Eukaryota</taxon>
        <taxon>Viridiplantae</taxon>
        <taxon>Streptophyta</taxon>
        <taxon>Embryophyta</taxon>
        <taxon>Marchantiophyta</taxon>
        <taxon>Marchantiopsida</taxon>
        <taxon>Marchantiidae</taxon>
        <taxon>Marchantiales</taxon>
        <taxon>Marchantiaceae</taxon>
        <taxon>Marchantia</taxon>
    </lineage>
</organism>
<dbReference type="PANTHER" id="PTHR13994">
    <property type="entry name" value="NUDIX HYDROLASE RELATED"/>
    <property type="match status" value="1"/>
</dbReference>
<dbReference type="FunFam" id="3.90.79.10:FF:000015">
    <property type="entry name" value="Nudix hydrolase 8"/>
    <property type="match status" value="1"/>
</dbReference>
<dbReference type="GO" id="GO:0047631">
    <property type="term" value="F:ADP-ribose diphosphatase activity"/>
    <property type="evidence" value="ECO:0000318"/>
    <property type="project" value="GO_Central"/>
</dbReference>
<evidence type="ECO:0000259" key="1">
    <source>
        <dbReference type="PROSITE" id="PS51462"/>
    </source>
</evidence>
<dbReference type="Proteomes" id="UP000244005">
    <property type="component" value="Chromosome Y"/>
</dbReference>
<dbReference type="InterPro" id="IPR015797">
    <property type="entry name" value="NUDIX_hydrolase-like_dom_sf"/>
</dbReference>
<dbReference type="GO" id="GO:0035529">
    <property type="term" value="F:NADH pyrophosphatase activity"/>
    <property type="evidence" value="ECO:0000318"/>
    <property type="project" value="GO_Central"/>
</dbReference>
<dbReference type="InterPro" id="IPR003293">
    <property type="entry name" value="Nudix_hydrolase6-like"/>
</dbReference>
<dbReference type="InterPro" id="IPR000086">
    <property type="entry name" value="NUDIX_hydrolase_dom"/>
</dbReference>
<dbReference type="PANTHER" id="PTHR13994:SF13">
    <property type="entry name" value="FI03680P"/>
    <property type="match status" value="1"/>
</dbReference>
<dbReference type="Gene3D" id="3.90.79.10">
    <property type="entry name" value="Nucleoside Triphosphate Pyrophosphohydrolase"/>
    <property type="match status" value="1"/>
</dbReference>
<dbReference type="OMA" id="GDRICHA"/>
<reference evidence="2" key="1">
    <citation type="submission" date="2017-12" db="EMBL/GenBank/DDBJ databases">
        <title>WGS assembly of Marchantia polymorpha.</title>
        <authorList>
            <person name="Bowman J.L."/>
            <person name="Kohchi T."/>
            <person name="Yamato K.T."/>
            <person name="Jenkins J."/>
            <person name="Shu S."/>
            <person name="Ishizaki K."/>
            <person name="Yamaoka S."/>
            <person name="Nishihama R."/>
            <person name="Nakamura Y."/>
            <person name="Berger F."/>
            <person name="Adam C."/>
            <person name="Aki S.S."/>
            <person name="Althoff F."/>
            <person name="Araki T."/>
            <person name="Arteaga-Vazquez M.A."/>
            <person name="Balasubrmanian S."/>
            <person name="Bauer D."/>
            <person name="Boehm C.R."/>
            <person name="Briginshaw L."/>
            <person name="Caballero-Perez J."/>
            <person name="Catarino B."/>
            <person name="Chen F."/>
            <person name="Chiyoda S."/>
            <person name="Chovatia M."/>
            <person name="Davies K.M."/>
            <person name="Delmans M."/>
            <person name="Demura T."/>
            <person name="Dierschke T."/>
            <person name="Dolan L."/>
            <person name="Dorantes-Acosta A.E."/>
            <person name="Eklund D.M."/>
            <person name="Florent S.N."/>
            <person name="Flores-Sandoval E."/>
            <person name="Fujiyama A."/>
            <person name="Fukuzawa H."/>
            <person name="Galik B."/>
            <person name="Grimanelli D."/>
            <person name="Grimwood J."/>
            <person name="Grossniklaus U."/>
            <person name="Hamada T."/>
            <person name="Haseloff J."/>
            <person name="Hetherington A.J."/>
            <person name="Higo A."/>
            <person name="Hirakawa Y."/>
            <person name="Hundley H.N."/>
            <person name="Ikeda Y."/>
            <person name="Inoue K."/>
            <person name="Inoue S."/>
            <person name="Ishida S."/>
            <person name="Jia Q."/>
            <person name="Kakita M."/>
            <person name="Kanazawa T."/>
            <person name="Kawai Y."/>
            <person name="Kawashima T."/>
            <person name="Kennedy M."/>
            <person name="Kinose K."/>
            <person name="Kinoshita T."/>
            <person name="Kohara Y."/>
            <person name="Koide E."/>
            <person name="Komatsu K."/>
            <person name="Kopischke S."/>
            <person name="Kubo M."/>
            <person name="Kyozuka J."/>
            <person name="Lagercrantz U."/>
            <person name="Lin S.S."/>
            <person name="Lindquist E."/>
            <person name="Lipzen A.M."/>
            <person name="Lu C."/>
            <person name="Luna E.D."/>
            <person name="Martienssen R.A."/>
            <person name="Minamino N."/>
            <person name="Mizutani M."/>
            <person name="Mizutani M."/>
            <person name="Mochizuki N."/>
            <person name="Monte I."/>
            <person name="Mosher R."/>
            <person name="Nagasaki H."/>
            <person name="Nakagami H."/>
            <person name="Naramoto S."/>
            <person name="Nishitani K."/>
            <person name="Ohtani M."/>
            <person name="Okamoto T."/>
            <person name="Okumura M."/>
            <person name="Phillips J."/>
            <person name="Pollak B."/>
            <person name="Reinders A."/>
            <person name="Roevekamp M."/>
            <person name="Sano R."/>
            <person name="Sawa S."/>
            <person name="Schmid M.W."/>
            <person name="Shirakawa M."/>
            <person name="Solano R."/>
            <person name="Spunde A."/>
            <person name="Suetsugu N."/>
            <person name="Sugano S."/>
            <person name="Sugiyama A."/>
            <person name="Sun R."/>
            <person name="Suzuki Y."/>
            <person name="Takenaka M."/>
            <person name="Takezawa D."/>
            <person name="Tomogane H."/>
            <person name="Tsuzuki M."/>
            <person name="Ueda T."/>
            <person name="Umeda M."/>
            <person name="Ward J.M."/>
            <person name="Watanabe Y."/>
            <person name="Yazaki K."/>
            <person name="Yokoyama R."/>
            <person name="Yoshitake Y."/>
            <person name="Yotsui I."/>
            <person name="Zachgo S."/>
            <person name="Schmutz J."/>
        </authorList>
    </citation>
    <scope>NUCLEOTIDE SEQUENCE [LARGE SCALE GENOMIC DNA]</scope>
    <source>
        <strain evidence="2">Tak-1</strain>
    </source>
</reference>
<dbReference type="AlphaFoldDB" id="A0A2R6VWV4"/>